<proteinExistence type="predicted"/>
<gene>
    <name evidence="2" type="ORF">SAMEA4412665_00006</name>
</gene>
<dbReference type="AlphaFoldDB" id="A0A239VYY1"/>
<evidence type="ECO:0000313" key="2">
    <source>
        <dbReference type="EMBL" id="SNV27332.1"/>
    </source>
</evidence>
<dbReference type="KEGG" id="cgrn:4412665_00006"/>
<feature type="chain" id="PRO_5039471185" description="Transglutaminase-like domain-containing protein" evidence="1">
    <location>
        <begin position="20"/>
        <end position="217"/>
    </location>
</feature>
<reference evidence="2 3" key="1">
    <citation type="submission" date="2017-06" db="EMBL/GenBank/DDBJ databases">
        <authorList>
            <consortium name="Pathogen Informatics"/>
        </authorList>
    </citation>
    <scope>NUCLEOTIDE SEQUENCE [LARGE SCALE GENOMIC DNA]</scope>
    <source>
        <strain evidence="2 3">NCTC11865</strain>
    </source>
</reference>
<dbReference type="EMBL" id="LT906441">
    <property type="protein sequence ID" value="SNV27332.1"/>
    <property type="molecule type" value="Genomic_DNA"/>
</dbReference>
<sequence length="217" mass="23808">MKKSRAIAVALACATVTYAVPLLARPAPDPARPTVRGADGVTRRLSTIHDVIAAGRASGVTGWDLVDEVTSMVHDMMTHYSCWHLGLSPEEALRAGQGTSAQYNAALAKALCALGFDLELVHAARVRLDNHPWYHVGHTWVQVTFEGRTLDVCASRRTNRAGAVSFVPVTPVRPVRRITMIDGRLALAPIVAGSIWRSWLTRRPVSRWVYRHFGEPV</sequence>
<dbReference type="Proteomes" id="UP000215332">
    <property type="component" value="Chromosome 1"/>
</dbReference>
<accession>A0A239VYY1</accession>
<dbReference type="InterPro" id="IPR038765">
    <property type="entry name" value="Papain-like_cys_pep_sf"/>
</dbReference>
<organism evidence="2 3">
    <name type="scientific">Cutibacterium granulosum</name>
    <dbReference type="NCBI Taxonomy" id="33011"/>
    <lineage>
        <taxon>Bacteria</taxon>
        <taxon>Bacillati</taxon>
        <taxon>Actinomycetota</taxon>
        <taxon>Actinomycetes</taxon>
        <taxon>Propionibacteriales</taxon>
        <taxon>Propionibacteriaceae</taxon>
        <taxon>Cutibacterium</taxon>
    </lineage>
</organism>
<dbReference type="eggNOG" id="ENOG502ZGCU">
    <property type="taxonomic scope" value="Bacteria"/>
</dbReference>
<protein>
    <recommendedName>
        <fullName evidence="4">Transglutaminase-like domain-containing protein</fullName>
    </recommendedName>
</protein>
<evidence type="ECO:0008006" key="4">
    <source>
        <dbReference type="Google" id="ProtNLM"/>
    </source>
</evidence>
<evidence type="ECO:0000313" key="3">
    <source>
        <dbReference type="Proteomes" id="UP000215332"/>
    </source>
</evidence>
<dbReference type="RefSeq" id="WP_065860451.1">
    <property type="nucleotide sequence ID" value="NZ_LT906441.1"/>
</dbReference>
<name>A0A239VYY1_9ACTN</name>
<dbReference type="SUPFAM" id="SSF54001">
    <property type="entry name" value="Cysteine proteinases"/>
    <property type="match status" value="1"/>
</dbReference>
<evidence type="ECO:0000256" key="1">
    <source>
        <dbReference type="SAM" id="SignalP"/>
    </source>
</evidence>
<feature type="signal peptide" evidence="1">
    <location>
        <begin position="1"/>
        <end position="19"/>
    </location>
</feature>
<keyword evidence="1" id="KW-0732">Signal</keyword>